<sequence length="105" mass="11836">MTERFKLVFGDCTRIVNLANIKYELIKEILNEYFGSSSINFENDGSKNIVNNAEINVADGQVESIIDEDNIPLGIPLTNKDEISRIEVKNSTDESESNRDKDIPN</sequence>
<dbReference type="WBParaSite" id="scaffold5971_cov179.g10247">
    <property type="protein sequence ID" value="scaffold5971_cov179.g10247"/>
    <property type="gene ID" value="scaffold5971_cov179.g10247"/>
</dbReference>
<evidence type="ECO:0000313" key="2">
    <source>
        <dbReference type="Proteomes" id="UP000887561"/>
    </source>
</evidence>
<evidence type="ECO:0000256" key="1">
    <source>
        <dbReference type="SAM" id="MobiDB-lite"/>
    </source>
</evidence>
<feature type="region of interest" description="Disordered" evidence="1">
    <location>
        <begin position="85"/>
        <end position="105"/>
    </location>
</feature>
<dbReference type="AlphaFoldDB" id="A0A915MVU8"/>
<protein>
    <submittedName>
        <fullName evidence="3">Uncharacterized protein</fullName>
    </submittedName>
</protein>
<proteinExistence type="predicted"/>
<dbReference type="Proteomes" id="UP000887561">
    <property type="component" value="Unplaced"/>
</dbReference>
<name>A0A915MVU8_MELJA</name>
<organism evidence="2 3">
    <name type="scientific">Meloidogyne javanica</name>
    <name type="common">Root-knot nematode worm</name>
    <dbReference type="NCBI Taxonomy" id="6303"/>
    <lineage>
        <taxon>Eukaryota</taxon>
        <taxon>Metazoa</taxon>
        <taxon>Ecdysozoa</taxon>
        <taxon>Nematoda</taxon>
        <taxon>Chromadorea</taxon>
        <taxon>Rhabditida</taxon>
        <taxon>Tylenchina</taxon>
        <taxon>Tylenchomorpha</taxon>
        <taxon>Tylenchoidea</taxon>
        <taxon>Meloidogynidae</taxon>
        <taxon>Meloidogyninae</taxon>
        <taxon>Meloidogyne</taxon>
        <taxon>Meloidogyne incognita group</taxon>
    </lineage>
</organism>
<reference evidence="3" key="1">
    <citation type="submission" date="2022-11" db="UniProtKB">
        <authorList>
            <consortium name="WormBaseParasite"/>
        </authorList>
    </citation>
    <scope>IDENTIFICATION</scope>
</reference>
<accession>A0A915MVU8</accession>
<evidence type="ECO:0000313" key="3">
    <source>
        <dbReference type="WBParaSite" id="scaffold5971_cov179.g10247"/>
    </source>
</evidence>
<keyword evidence="2" id="KW-1185">Reference proteome</keyword>